<proteinExistence type="predicted"/>
<organism evidence="1 2">
    <name type="scientific">Sporothrix curviconia</name>
    <dbReference type="NCBI Taxonomy" id="1260050"/>
    <lineage>
        <taxon>Eukaryota</taxon>
        <taxon>Fungi</taxon>
        <taxon>Dikarya</taxon>
        <taxon>Ascomycota</taxon>
        <taxon>Pezizomycotina</taxon>
        <taxon>Sordariomycetes</taxon>
        <taxon>Sordariomycetidae</taxon>
        <taxon>Ophiostomatales</taxon>
        <taxon>Ophiostomataceae</taxon>
        <taxon>Sporothrix</taxon>
    </lineage>
</organism>
<keyword evidence="2" id="KW-1185">Reference proteome</keyword>
<reference evidence="1 2" key="1">
    <citation type="submission" date="2024-01" db="EMBL/GenBank/DDBJ databases">
        <authorList>
            <person name="Allen C."/>
            <person name="Tagirdzhanova G."/>
        </authorList>
    </citation>
    <scope>NUCLEOTIDE SEQUENCE [LARGE SCALE GENOMIC DNA]</scope>
</reference>
<accession>A0ABP0CH16</accession>
<name>A0ABP0CH16_9PEZI</name>
<gene>
    <name evidence="1" type="ORF">SCUCBS95973_007883</name>
</gene>
<protein>
    <submittedName>
        <fullName evidence="1">Uncharacterized protein</fullName>
    </submittedName>
</protein>
<evidence type="ECO:0000313" key="1">
    <source>
        <dbReference type="EMBL" id="CAK7231358.1"/>
    </source>
</evidence>
<dbReference type="Proteomes" id="UP001642405">
    <property type="component" value="Unassembled WGS sequence"/>
</dbReference>
<dbReference type="EMBL" id="CAWUHB010000058">
    <property type="protein sequence ID" value="CAK7231358.1"/>
    <property type="molecule type" value="Genomic_DNA"/>
</dbReference>
<comment type="caution">
    <text evidence="1">The sequence shown here is derived from an EMBL/GenBank/DDBJ whole genome shotgun (WGS) entry which is preliminary data.</text>
</comment>
<sequence>MKALGCVEEGSHVARANPLSPNWMNNSVVTRHLGLQPFQEFETPYTPYISLFGSNDRAVAHARHLKDVFGAEEVDIVTITTENLVAYDESQETDLLSTYEDEDGQTQNVPPVVVWINQGRYNEMQQAHSASRTYCLDRYMSVREARENLMTDIPDADQHMGDWLAVNYIHRSDVRETRRYN</sequence>
<evidence type="ECO:0000313" key="2">
    <source>
        <dbReference type="Proteomes" id="UP001642405"/>
    </source>
</evidence>